<evidence type="ECO:0000313" key="8">
    <source>
        <dbReference type="Proteomes" id="UP000094936"/>
    </source>
</evidence>
<dbReference type="GO" id="GO:0005886">
    <property type="term" value="C:plasma membrane"/>
    <property type="evidence" value="ECO:0007669"/>
    <property type="project" value="UniProtKB-SubCell"/>
</dbReference>
<feature type="transmembrane region" description="Helical" evidence="6">
    <location>
        <begin position="6"/>
        <end position="27"/>
    </location>
</feature>
<dbReference type="AlphaFoldDB" id="A0A1C3EG81"/>
<dbReference type="EMBL" id="LYBM01000025">
    <property type="protein sequence ID" value="ODA32235.1"/>
    <property type="molecule type" value="Genomic_DNA"/>
</dbReference>
<accession>A0A1C3EG81</accession>
<evidence type="ECO:0000256" key="6">
    <source>
        <dbReference type="SAM" id="Phobius"/>
    </source>
</evidence>
<protein>
    <submittedName>
        <fullName evidence="7">MFS transporter</fullName>
    </submittedName>
</protein>
<dbReference type="PIRSF" id="PIRSF006324">
    <property type="entry name" value="LeuE"/>
    <property type="match status" value="1"/>
</dbReference>
<dbReference type="Pfam" id="PF01810">
    <property type="entry name" value="LysE"/>
    <property type="match status" value="1"/>
</dbReference>
<keyword evidence="4 6" id="KW-1133">Transmembrane helix</keyword>
<dbReference type="RefSeq" id="WP_068903196.1">
    <property type="nucleotide sequence ID" value="NZ_JBHUIF010000016.1"/>
</dbReference>
<dbReference type="Proteomes" id="UP000094936">
    <property type="component" value="Unassembled WGS sequence"/>
</dbReference>
<feature type="transmembrane region" description="Helical" evidence="6">
    <location>
        <begin position="146"/>
        <end position="171"/>
    </location>
</feature>
<name>A0A1C3EG81_9GAMM</name>
<dbReference type="PANTHER" id="PTHR30086:SF20">
    <property type="entry name" value="ARGININE EXPORTER PROTEIN ARGO-RELATED"/>
    <property type="match status" value="1"/>
</dbReference>
<dbReference type="STRING" id="1080227.A8L45_13650"/>
<keyword evidence="3 6" id="KW-0812">Transmembrane</keyword>
<dbReference type="OrthoDB" id="581870at2"/>
<evidence type="ECO:0000256" key="1">
    <source>
        <dbReference type="ARBA" id="ARBA00004651"/>
    </source>
</evidence>
<evidence type="ECO:0000313" key="7">
    <source>
        <dbReference type="EMBL" id="ODA32235.1"/>
    </source>
</evidence>
<keyword evidence="2" id="KW-1003">Cell membrane</keyword>
<comment type="caution">
    <text evidence="7">The sequence shown here is derived from an EMBL/GenBank/DDBJ whole genome shotgun (WGS) entry which is preliminary data.</text>
</comment>
<dbReference type="PANTHER" id="PTHR30086">
    <property type="entry name" value="ARGININE EXPORTER PROTEIN ARGO"/>
    <property type="match status" value="1"/>
</dbReference>
<proteinExistence type="predicted"/>
<dbReference type="InterPro" id="IPR001123">
    <property type="entry name" value="LeuE-type"/>
</dbReference>
<dbReference type="GO" id="GO:0015171">
    <property type="term" value="F:amino acid transmembrane transporter activity"/>
    <property type="evidence" value="ECO:0007669"/>
    <property type="project" value="TreeGrafter"/>
</dbReference>
<gene>
    <name evidence="7" type="ORF">A8L45_13650</name>
</gene>
<sequence length="208" mass="22816">MEFLYAFFTVTVVHLLAAASPGPDFVMVTQQSISQGRRAGLLVSLGIALGLSVHILYSSFGLAAIVSENSSILEWMKYLAVGFLAYLGIRGLMSKPSNSKVENKSVKKQSGARLIAMGFVCNAINPKAPLYFVSLFTLVLSPQMPGYQIFLLGVWMMIVQLLWFSTVTLVLSNPVIQKRFKAISHWVDRVMGSLLLVLSIRVLLTGSK</sequence>
<evidence type="ECO:0000256" key="5">
    <source>
        <dbReference type="ARBA" id="ARBA00023136"/>
    </source>
</evidence>
<evidence type="ECO:0000256" key="4">
    <source>
        <dbReference type="ARBA" id="ARBA00022989"/>
    </source>
</evidence>
<feature type="transmembrane region" description="Helical" evidence="6">
    <location>
        <begin position="75"/>
        <end position="93"/>
    </location>
</feature>
<evidence type="ECO:0000256" key="3">
    <source>
        <dbReference type="ARBA" id="ARBA00022692"/>
    </source>
</evidence>
<reference evidence="7 8" key="1">
    <citation type="submission" date="2016-05" db="EMBL/GenBank/DDBJ databases">
        <title>Genomic Taxonomy of the Vibrionaceae.</title>
        <authorList>
            <person name="Gomez-Gil B."/>
            <person name="Enciso-Ibarra J."/>
        </authorList>
    </citation>
    <scope>NUCLEOTIDE SEQUENCE [LARGE SCALE GENOMIC DNA]</scope>
    <source>
        <strain evidence="7 8">CAIM 1920</strain>
    </source>
</reference>
<feature type="transmembrane region" description="Helical" evidence="6">
    <location>
        <begin position="39"/>
        <end position="63"/>
    </location>
</feature>
<feature type="transmembrane region" description="Helical" evidence="6">
    <location>
        <begin position="114"/>
        <end position="140"/>
    </location>
</feature>
<keyword evidence="8" id="KW-1185">Reference proteome</keyword>
<keyword evidence="5 6" id="KW-0472">Membrane</keyword>
<organism evidence="7 8">
    <name type="scientific">Veronia pacifica</name>
    <dbReference type="NCBI Taxonomy" id="1080227"/>
    <lineage>
        <taxon>Bacteria</taxon>
        <taxon>Pseudomonadati</taxon>
        <taxon>Pseudomonadota</taxon>
        <taxon>Gammaproteobacteria</taxon>
        <taxon>Vibrionales</taxon>
        <taxon>Vibrionaceae</taxon>
        <taxon>Veronia</taxon>
    </lineage>
</organism>
<evidence type="ECO:0000256" key="2">
    <source>
        <dbReference type="ARBA" id="ARBA00022475"/>
    </source>
</evidence>
<comment type="subcellular location">
    <subcellularLocation>
        <location evidence="1">Cell membrane</location>
        <topology evidence="1">Multi-pass membrane protein</topology>
    </subcellularLocation>
</comment>